<feature type="chain" id="PRO_5045366400" description="Transferrin-binding protein B C-lobe/N-lobe beta barrel domain-containing protein" evidence="1">
    <location>
        <begin position="24"/>
        <end position="294"/>
    </location>
</feature>
<dbReference type="RefSeq" id="WP_249830466.1">
    <property type="nucleotide sequence ID" value="NZ_JAMGBE010000001.1"/>
</dbReference>
<dbReference type="EMBL" id="JAMGBE010000001">
    <property type="protein sequence ID" value="MCL6728976.1"/>
    <property type="molecule type" value="Genomic_DNA"/>
</dbReference>
<dbReference type="Proteomes" id="UP001165342">
    <property type="component" value="Unassembled WGS sequence"/>
</dbReference>
<dbReference type="Gene3D" id="2.40.160.90">
    <property type="match status" value="1"/>
</dbReference>
<evidence type="ECO:0008006" key="4">
    <source>
        <dbReference type="Google" id="ProtNLM"/>
    </source>
</evidence>
<dbReference type="SUPFAM" id="SSF56925">
    <property type="entry name" value="OMPA-like"/>
    <property type="match status" value="1"/>
</dbReference>
<organism evidence="2 3">
    <name type="scientific">Sphingomonas hankyongi</name>
    <dbReference type="NCBI Taxonomy" id="2908209"/>
    <lineage>
        <taxon>Bacteria</taxon>
        <taxon>Pseudomonadati</taxon>
        <taxon>Pseudomonadota</taxon>
        <taxon>Alphaproteobacteria</taxon>
        <taxon>Sphingomonadales</taxon>
        <taxon>Sphingomonadaceae</taxon>
        <taxon>Sphingomonas</taxon>
    </lineage>
</organism>
<name>A0ABT0S008_9SPHN</name>
<evidence type="ECO:0000313" key="3">
    <source>
        <dbReference type="Proteomes" id="UP001165342"/>
    </source>
</evidence>
<feature type="signal peptide" evidence="1">
    <location>
        <begin position="1"/>
        <end position="23"/>
    </location>
</feature>
<protein>
    <recommendedName>
        <fullName evidence="4">Transferrin-binding protein B C-lobe/N-lobe beta barrel domain-containing protein</fullName>
    </recommendedName>
</protein>
<proteinExistence type="predicted"/>
<accession>A0ABT0S008</accession>
<sequence length="294" mass="29830">MPVIKRLAFTATALALAASPAVAANTTLTNLTESQAFPAMQSTIKYTRVSTTKATGTGNYARATSTVRYDKATNSYILRDTGSLALTSTFDLDNADASSTPQFTVVKHGTNETLRIYNPGATTQGIALTYTGYGQWRRTGTPQFGTGTAVNDTYFVYGLKTPSADVPRTGSATYTTALDGTYANGTGVYAVNGTGSLTANFGAGTGTINYSANLAGVREGDSAALAGLGALTGGAGTITYRSSGFTSTVAATGGGFALGVNGNFYGPAAQEIGGLFRLTGNGGNGQGAIVGTRP</sequence>
<comment type="caution">
    <text evidence="2">The sequence shown here is derived from an EMBL/GenBank/DDBJ whole genome shotgun (WGS) entry which is preliminary data.</text>
</comment>
<reference evidence="2" key="1">
    <citation type="submission" date="2022-05" db="EMBL/GenBank/DDBJ databases">
        <authorList>
            <person name="Jo J.-H."/>
            <person name="Im W.-T."/>
        </authorList>
    </citation>
    <scope>NUCLEOTIDE SEQUENCE</scope>
    <source>
        <strain evidence="2">SE220</strain>
    </source>
</reference>
<dbReference type="InterPro" id="IPR011250">
    <property type="entry name" value="OMP/PagP_B-barrel"/>
</dbReference>
<keyword evidence="1" id="KW-0732">Signal</keyword>
<gene>
    <name evidence="2" type="ORF">LZ538_02765</name>
</gene>
<keyword evidence="3" id="KW-1185">Reference proteome</keyword>
<evidence type="ECO:0000256" key="1">
    <source>
        <dbReference type="SAM" id="SignalP"/>
    </source>
</evidence>
<evidence type="ECO:0000313" key="2">
    <source>
        <dbReference type="EMBL" id="MCL6728976.1"/>
    </source>
</evidence>